<name>A0ABQ9IK79_9NEOP</name>
<protein>
    <submittedName>
        <fullName evidence="1">Uncharacterized protein</fullName>
    </submittedName>
</protein>
<proteinExistence type="predicted"/>
<reference evidence="1 2" key="1">
    <citation type="submission" date="2023-02" db="EMBL/GenBank/DDBJ databases">
        <title>LHISI_Scaffold_Assembly.</title>
        <authorList>
            <person name="Stuart O.P."/>
            <person name="Cleave R."/>
            <person name="Magrath M.J.L."/>
            <person name="Mikheyev A.S."/>
        </authorList>
    </citation>
    <scope>NUCLEOTIDE SEQUENCE [LARGE SCALE GENOMIC DNA]</scope>
    <source>
        <strain evidence="1">Daus_M_001</strain>
        <tissue evidence="1">Leg muscle</tissue>
    </source>
</reference>
<sequence length="217" mass="24483">MPPDVFDKYTRGGYFTIRLNHEFWTGTWSDQVIERDLVRPLKSQGSLTHRRGITESTLAHYTHSFPGCLKMCNAMEEFCEMTSQTTEQESSIGETALQAIVGKTFAEAKFSRKARINSLSVMHNTVIINDKVVPVSKNQLFMPIVCIMKSDKEKAEYFKYELSPHLPALFDGPNMRKTDKCAFATLFKHVSPEDNMAVGSPTFVIDGGYILHDATTT</sequence>
<keyword evidence="2" id="KW-1185">Reference proteome</keyword>
<accession>A0ABQ9IK79</accession>
<comment type="caution">
    <text evidence="1">The sequence shown here is derived from an EMBL/GenBank/DDBJ whole genome shotgun (WGS) entry which is preliminary data.</text>
</comment>
<gene>
    <name evidence="1" type="ORF">PR048_002403</name>
</gene>
<dbReference type="EMBL" id="JARBHB010000001">
    <property type="protein sequence ID" value="KAJ8897057.1"/>
    <property type="molecule type" value="Genomic_DNA"/>
</dbReference>
<dbReference type="Proteomes" id="UP001159363">
    <property type="component" value="Chromosome 1"/>
</dbReference>
<evidence type="ECO:0000313" key="1">
    <source>
        <dbReference type="EMBL" id="KAJ8897057.1"/>
    </source>
</evidence>
<organism evidence="1 2">
    <name type="scientific">Dryococelus australis</name>
    <dbReference type="NCBI Taxonomy" id="614101"/>
    <lineage>
        <taxon>Eukaryota</taxon>
        <taxon>Metazoa</taxon>
        <taxon>Ecdysozoa</taxon>
        <taxon>Arthropoda</taxon>
        <taxon>Hexapoda</taxon>
        <taxon>Insecta</taxon>
        <taxon>Pterygota</taxon>
        <taxon>Neoptera</taxon>
        <taxon>Polyneoptera</taxon>
        <taxon>Phasmatodea</taxon>
        <taxon>Verophasmatodea</taxon>
        <taxon>Anareolatae</taxon>
        <taxon>Phasmatidae</taxon>
        <taxon>Eurycanthinae</taxon>
        <taxon>Dryococelus</taxon>
    </lineage>
</organism>
<evidence type="ECO:0000313" key="2">
    <source>
        <dbReference type="Proteomes" id="UP001159363"/>
    </source>
</evidence>